<gene>
    <name evidence="7" type="primary">ldh</name>
    <name evidence="12" type="ORF">COT80_00705</name>
</gene>
<feature type="binding site" evidence="7">
    <location>
        <begin position="149"/>
        <end position="152"/>
    </location>
    <ligand>
        <name>substrate</name>
    </ligand>
</feature>
<feature type="domain" description="Lactate/malate dehydrogenase C-terminal" evidence="11">
    <location>
        <begin position="146"/>
        <end position="303"/>
    </location>
</feature>
<comment type="caution">
    <text evidence="12">The sequence shown here is derived from an EMBL/GenBank/DDBJ whole genome shotgun (WGS) entry which is preliminary data.</text>
</comment>
<feature type="binding site" evidence="7 9">
    <location>
        <position position="36"/>
    </location>
    <ligand>
        <name>NAD(+)</name>
        <dbReference type="ChEBI" id="CHEBI:57540"/>
    </ligand>
</feature>
<feature type="domain" description="Lactate/malate dehydrogenase N-terminal" evidence="10">
    <location>
        <begin position="6"/>
        <end position="143"/>
    </location>
</feature>
<feature type="binding site" evidence="7">
    <location>
        <begin position="80"/>
        <end position="81"/>
    </location>
    <ligand>
        <name>NAD(+)</name>
        <dbReference type="ChEBI" id="CHEBI:57540"/>
    </ligand>
</feature>
<keyword evidence="7" id="KW-0963">Cytoplasm</keyword>
<feature type="binding site" evidence="7">
    <location>
        <position position="66"/>
    </location>
    <ligand>
        <name>NAD(+)</name>
        <dbReference type="ChEBI" id="CHEBI:57540"/>
    </ligand>
</feature>
<dbReference type="SUPFAM" id="SSF56327">
    <property type="entry name" value="LDH C-terminal domain-like"/>
    <property type="match status" value="1"/>
</dbReference>
<evidence type="ECO:0000256" key="8">
    <source>
        <dbReference type="PIRSR" id="PIRSR000102-1"/>
    </source>
</evidence>
<feature type="modified residue" description="Phosphotyrosine" evidence="7">
    <location>
        <position position="217"/>
    </location>
</feature>
<dbReference type="GO" id="GO:0006096">
    <property type="term" value="P:glycolytic process"/>
    <property type="evidence" value="ECO:0007669"/>
    <property type="project" value="UniProtKB-UniRule"/>
</dbReference>
<evidence type="ECO:0000313" key="13">
    <source>
        <dbReference type="Proteomes" id="UP000229056"/>
    </source>
</evidence>
<keyword evidence="7" id="KW-0597">Phosphoprotein</keyword>
<feature type="binding site" evidence="7 9">
    <location>
        <begin position="119"/>
        <end position="121"/>
    </location>
    <ligand>
        <name>NAD(+)</name>
        <dbReference type="ChEBI" id="CHEBI:57540"/>
    </ligand>
</feature>
<dbReference type="Gene3D" id="3.90.110.10">
    <property type="entry name" value="Lactate dehydrogenase/glycoside hydrolase, family 4, C-terminal"/>
    <property type="match status" value="1"/>
</dbReference>
<dbReference type="InterPro" id="IPR001557">
    <property type="entry name" value="L-lactate/malate_DH"/>
</dbReference>
<feature type="binding site" evidence="7">
    <location>
        <position position="144"/>
    </location>
    <ligand>
        <name>NAD(+)</name>
        <dbReference type="ChEBI" id="CHEBI:57540"/>
    </ligand>
</feature>
<feature type="binding site" evidence="7">
    <location>
        <position position="226"/>
    </location>
    <ligand>
        <name>substrate</name>
    </ligand>
</feature>
<feature type="active site" description="Proton acceptor" evidence="7 8">
    <location>
        <position position="176"/>
    </location>
</feature>
<dbReference type="PANTHER" id="PTHR43128">
    <property type="entry name" value="L-2-HYDROXYCARBOXYLATE DEHYDROGENASE (NAD(P)(+))"/>
    <property type="match status" value="1"/>
</dbReference>
<dbReference type="InterPro" id="IPR015955">
    <property type="entry name" value="Lactate_DH/Glyco_Ohase_4_C"/>
</dbReference>
<feature type="binding site" evidence="7">
    <location>
        <position position="154"/>
    </location>
    <ligand>
        <name>beta-D-fructose 1,6-bisphosphate</name>
        <dbReference type="ChEBI" id="CHEBI:32966"/>
        <note>allosteric activator</note>
    </ligand>
</feature>
<comment type="activity regulation">
    <text evidence="7">Allosterically activated by fructose 1,6-bisphosphate (FBP).</text>
</comment>
<organism evidence="12 13">
    <name type="scientific">Candidatus Buchananbacteria bacterium CG10_big_fil_rev_8_21_14_0_10_33_19</name>
    <dbReference type="NCBI Taxonomy" id="1974525"/>
    <lineage>
        <taxon>Bacteria</taxon>
        <taxon>Candidatus Buchananiibacteriota</taxon>
    </lineage>
</organism>
<name>A0A2H0W516_9BACT</name>
<evidence type="ECO:0000259" key="10">
    <source>
        <dbReference type="Pfam" id="PF00056"/>
    </source>
</evidence>
<dbReference type="InterPro" id="IPR018177">
    <property type="entry name" value="L-lactate_DH_AS"/>
</dbReference>
<dbReference type="EC" id="1.1.1.27" evidence="3 7"/>
<dbReference type="PIRSF" id="PIRSF000102">
    <property type="entry name" value="Lac_mal_DH"/>
    <property type="match status" value="1"/>
</dbReference>
<keyword evidence="7" id="KW-0021">Allosteric enzyme</keyword>
<dbReference type="GO" id="GO:0004459">
    <property type="term" value="F:L-lactate dehydrogenase (NAD+) activity"/>
    <property type="evidence" value="ECO:0007669"/>
    <property type="project" value="UniProtKB-UniRule"/>
</dbReference>
<dbReference type="PROSITE" id="PS00064">
    <property type="entry name" value="L_LDH"/>
    <property type="match status" value="1"/>
</dbReference>
<keyword evidence="4 7" id="KW-0560">Oxidoreductase</keyword>
<protein>
    <recommendedName>
        <fullName evidence="3 7">L-lactate dehydrogenase</fullName>
        <shortName evidence="7">L-LDH</shortName>
        <ecNumber evidence="3 7">1.1.1.27</ecNumber>
    </recommendedName>
</protein>
<evidence type="ECO:0000256" key="6">
    <source>
        <dbReference type="ARBA" id="ARBA00049258"/>
    </source>
</evidence>
<evidence type="ECO:0000256" key="9">
    <source>
        <dbReference type="PIRSR" id="PIRSR000102-3"/>
    </source>
</evidence>
<proteinExistence type="inferred from homology"/>
<evidence type="ECO:0000256" key="1">
    <source>
        <dbReference type="ARBA" id="ARBA00004843"/>
    </source>
</evidence>
<feature type="binding site" evidence="9">
    <location>
        <begin position="11"/>
        <end position="16"/>
    </location>
    <ligand>
        <name>NAD(+)</name>
        <dbReference type="ChEBI" id="CHEBI:57540"/>
    </ligand>
</feature>
<evidence type="ECO:0000259" key="11">
    <source>
        <dbReference type="Pfam" id="PF02866"/>
    </source>
</evidence>
<evidence type="ECO:0000256" key="2">
    <source>
        <dbReference type="ARBA" id="ARBA00006054"/>
    </source>
</evidence>
<dbReference type="AlphaFoldDB" id="A0A2H0W516"/>
<dbReference type="NCBIfam" id="NF004863">
    <property type="entry name" value="PRK06223.1"/>
    <property type="match status" value="1"/>
</dbReference>
<evidence type="ECO:0000256" key="4">
    <source>
        <dbReference type="ARBA" id="ARBA00023002"/>
    </source>
</evidence>
<evidence type="ECO:0000313" key="12">
    <source>
        <dbReference type="EMBL" id="PIS06448.1"/>
    </source>
</evidence>
<feature type="binding site" evidence="7">
    <location>
        <begin position="121"/>
        <end position="124"/>
    </location>
    <ligand>
        <name>substrate</name>
    </ligand>
</feature>
<dbReference type="NCBIfam" id="NF000824">
    <property type="entry name" value="PRK00066.1"/>
    <property type="match status" value="1"/>
</dbReference>
<dbReference type="SUPFAM" id="SSF51735">
    <property type="entry name" value="NAD(P)-binding Rossmann-fold domains"/>
    <property type="match status" value="1"/>
</dbReference>
<feature type="binding site" evidence="7">
    <location>
        <position position="83"/>
    </location>
    <ligand>
        <name>substrate</name>
    </ligand>
</feature>
<evidence type="ECO:0000256" key="7">
    <source>
        <dbReference type="HAMAP-Rule" id="MF_00488"/>
    </source>
</evidence>
<dbReference type="GO" id="GO:0006089">
    <property type="term" value="P:lactate metabolic process"/>
    <property type="evidence" value="ECO:0007669"/>
    <property type="project" value="TreeGrafter"/>
</dbReference>
<comment type="similarity">
    <text evidence="2 7">Belongs to the LDH/MDH superfamily. LDH family.</text>
</comment>
<evidence type="ECO:0000256" key="5">
    <source>
        <dbReference type="ARBA" id="ARBA00023027"/>
    </source>
</evidence>
<reference evidence="13" key="1">
    <citation type="submission" date="2017-09" db="EMBL/GenBank/DDBJ databases">
        <title>Depth-based differentiation of microbial function through sediment-hosted aquifers and enrichment of novel symbionts in the deep terrestrial subsurface.</title>
        <authorList>
            <person name="Probst A.J."/>
            <person name="Ladd B."/>
            <person name="Jarett J.K."/>
            <person name="Geller-Mcgrath D.E."/>
            <person name="Sieber C.M.K."/>
            <person name="Emerson J.B."/>
            <person name="Anantharaman K."/>
            <person name="Thomas B.C."/>
            <person name="Malmstrom R."/>
            <person name="Stieglmeier M."/>
            <person name="Klingl A."/>
            <person name="Woyke T."/>
            <person name="Ryan C.M."/>
            <person name="Banfield J.F."/>
        </authorList>
    </citation>
    <scope>NUCLEOTIDE SEQUENCE [LARGE SCALE GENOMIC DNA]</scope>
</reference>
<feature type="binding site" evidence="7">
    <location>
        <position position="15"/>
    </location>
    <ligand>
        <name>NAD(+)</name>
        <dbReference type="ChEBI" id="CHEBI:57540"/>
    </ligand>
</feature>
<evidence type="ECO:0000256" key="3">
    <source>
        <dbReference type="ARBA" id="ARBA00012967"/>
    </source>
</evidence>
<comment type="caution">
    <text evidence="7">Lacks conserved residue(s) required for the propagation of feature annotation.</text>
</comment>
<dbReference type="PANTHER" id="PTHR43128:SF16">
    <property type="entry name" value="L-LACTATE DEHYDROGENASE"/>
    <property type="match status" value="1"/>
</dbReference>
<dbReference type="Pfam" id="PF02866">
    <property type="entry name" value="Ldh_1_C"/>
    <property type="match status" value="1"/>
</dbReference>
<dbReference type="Proteomes" id="UP000229056">
    <property type="component" value="Unassembled WGS sequence"/>
</dbReference>
<feature type="binding site" evidence="7">
    <location>
        <position position="89"/>
    </location>
    <ligand>
        <name>substrate</name>
    </ligand>
</feature>
<feature type="binding site" evidence="9">
    <location>
        <position position="96"/>
    </location>
    <ligand>
        <name>NAD(+)</name>
        <dbReference type="ChEBI" id="CHEBI:57540"/>
    </ligand>
</feature>
<dbReference type="Pfam" id="PF00056">
    <property type="entry name" value="Ldh_1_N"/>
    <property type="match status" value="1"/>
</dbReference>
<dbReference type="UniPathway" id="UPA00554">
    <property type="reaction ID" value="UER00611"/>
</dbReference>
<comment type="subunit">
    <text evidence="7">Homotetramer.</text>
</comment>
<comment type="pathway">
    <text evidence="1 7">Fermentation; pyruvate fermentation to lactate; (S)-lactate from pyruvate: step 1/1.</text>
</comment>
<dbReference type="Gene3D" id="3.40.50.720">
    <property type="entry name" value="NAD(P)-binding Rossmann-like Domain"/>
    <property type="match status" value="1"/>
</dbReference>
<dbReference type="InterPro" id="IPR001236">
    <property type="entry name" value="Lactate/malate_DH_N"/>
</dbReference>
<dbReference type="HAMAP" id="MF_00488">
    <property type="entry name" value="Lactate_dehydrog"/>
    <property type="match status" value="1"/>
</dbReference>
<dbReference type="EMBL" id="PEZY01000004">
    <property type="protein sequence ID" value="PIS06448.1"/>
    <property type="molecule type" value="Genomic_DNA"/>
</dbReference>
<feature type="binding site" evidence="7">
    <location>
        <position position="169"/>
    </location>
    <ligand>
        <name>beta-D-fructose 1,6-bisphosphate</name>
        <dbReference type="ChEBI" id="CHEBI:32966"/>
        <note>allosteric activator</note>
    </ligand>
</feature>
<keyword evidence="5 7" id="KW-0520">NAD</keyword>
<sequence length="307" mass="33457">MSIKNKVTIIGAGMVGSTTAFSLLSANAVEDIAIIDINKKLVDSQVMDLQHSVPFWGYTKVHTGTYQDIADSRIVIITCGAAQKNGETRLDLIKKNSSIMKGIIPEVFKQNSNVIVIMVTNPVDVLTYMAIKMFPSKKKQIIGSGTMLDSARFRFLLGRHLDVDPKSVHAYIVGEHGDSEVPLWSTATIGNAPIDRFKKMSNPEKEKIFLSAKNAAYAIIEGKQSTYYAIGAGVTQLVQTILFDKKTVLPVSHLLEGEYGINDICLSLPVVVGAKGIISKMPLNISALEKKKLKSSASQLKKAYQGL</sequence>
<dbReference type="InterPro" id="IPR022383">
    <property type="entry name" value="Lactate/malate_DH_C"/>
</dbReference>
<dbReference type="GO" id="GO:0005737">
    <property type="term" value="C:cytoplasm"/>
    <property type="evidence" value="ECO:0007669"/>
    <property type="project" value="UniProtKB-SubCell"/>
</dbReference>
<dbReference type="PRINTS" id="PR00086">
    <property type="entry name" value="LLDHDRGNASE"/>
</dbReference>
<accession>A0A2H0W516</accession>
<dbReference type="InterPro" id="IPR036291">
    <property type="entry name" value="NAD(P)-bd_dom_sf"/>
</dbReference>
<comment type="subcellular location">
    <subcellularLocation>
        <location evidence="7">Cytoplasm</location>
    </subcellularLocation>
</comment>
<comment type="function">
    <text evidence="7">Catalyzes the conversion of lactate to pyruvate.</text>
</comment>
<dbReference type="InterPro" id="IPR011304">
    <property type="entry name" value="L-lactate_DH"/>
</dbReference>
<comment type="catalytic activity">
    <reaction evidence="6 7">
        <text>(S)-lactate + NAD(+) = pyruvate + NADH + H(+)</text>
        <dbReference type="Rhea" id="RHEA:23444"/>
        <dbReference type="ChEBI" id="CHEBI:15361"/>
        <dbReference type="ChEBI" id="CHEBI:15378"/>
        <dbReference type="ChEBI" id="CHEBI:16651"/>
        <dbReference type="ChEBI" id="CHEBI:57540"/>
        <dbReference type="ChEBI" id="CHEBI:57945"/>
        <dbReference type="EC" id="1.1.1.27"/>
    </reaction>
</comment>
<dbReference type="NCBIfam" id="TIGR01771">
    <property type="entry name" value="L-LDH-NAD"/>
    <property type="match status" value="1"/>
</dbReference>